<feature type="transmembrane region" description="Helical" evidence="1">
    <location>
        <begin position="158"/>
        <end position="178"/>
    </location>
</feature>
<dbReference type="AlphaFoldDB" id="A0A6H0UVE8"/>
<keyword evidence="4" id="KW-1185">Reference proteome</keyword>
<proteinExistence type="predicted"/>
<evidence type="ECO:0000313" key="2">
    <source>
        <dbReference type="EMBL" id="QIW54094.1"/>
    </source>
</evidence>
<evidence type="ECO:0000313" key="5">
    <source>
        <dbReference type="Proteomes" id="UP000501945"/>
    </source>
</evidence>
<keyword evidence="1" id="KW-0812">Transmembrane</keyword>
<dbReference type="InterPro" id="IPR018580">
    <property type="entry name" value="Uncharacterised_YfhO"/>
</dbReference>
<feature type="transmembrane region" description="Helical" evidence="1">
    <location>
        <begin position="377"/>
        <end position="396"/>
    </location>
</feature>
<feature type="transmembrane region" description="Helical" evidence="1">
    <location>
        <begin position="65"/>
        <end position="86"/>
    </location>
</feature>
<evidence type="ECO:0000313" key="4">
    <source>
        <dbReference type="Proteomes" id="UP000501558"/>
    </source>
</evidence>
<dbReference type="Pfam" id="PF09586">
    <property type="entry name" value="YfhO"/>
    <property type="match status" value="1"/>
</dbReference>
<gene>
    <name evidence="3" type="ORF">GU334_07195</name>
    <name evidence="2" type="ORF">GU336_08050</name>
</gene>
<keyword evidence="1" id="KW-0472">Membrane</keyword>
<reference evidence="4 5" key="1">
    <citation type="submission" date="2019-12" db="EMBL/GenBank/DDBJ databases">
        <title>Whole genome sequences of Lactococcus raffinolactis strains isolated from sewage.</title>
        <authorList>
            <person name="Ybazeta G."/>
            <person name="Ross M."/>
            <person name="Brabant-Kirwan D."/>
            <person name="Saleh M."/>
            <person name="Dillon J.A."/>
            <person name="Splinter K."/>
            <person name="Nokhbeh R."/>
        </authorList>
    </citation>
    <scope>NUCLEOTIDE SEQUENCE [LARGE SCALE GENOMIC DNA]</scope>
    <source>
        <strain evidence="3 4">Lr_19_14</strain>
        <strain evidence="2 5">Lr_19_5</strain>
    </source>
</reference>
<feature type="transmembrane region" description="Helical" evidence="1">
    <location>
        <begin position="184"/>
        <end position="213"/>
    </location>
</feature>
<feature type="transmembrane region" description="Helical" evidence="1">
    <location>
        <begin position="435"/>
        <end position="453"/>
    </location>
</feature>
<dbReference type="PANTHER" id="PTHR38454:SF1">
    <property type="entry name" value="INTEGRAL MEMBRANE PROTEIN"/>
    <property type="match status" value="1"/>
</dbReference>
<feature type="transmembrane region" description="Helical" evidence="1">
    <location>
        <begin position="131"/>
        <end position="151"/>
    </location>
</feature>
<accession>A0A6H0UVE8</accession>
<dbReference type="Proteomes" id="UP000501558">
    <property type="component" value="Chromosome"/>
</dbReference>
<feature type="transmembrane region" description="Helical" evidence="1">
    <location>
        <begin position="353"/>
        <end position="370"/>
    </location>
</feature>
<dbReference type="RefSeq" id="WP_167838832.1">
    <property type="nucleotide sequence ID" value="NZ_CP047616.1"/>
</dbReference>
<name>A0A6H0UVE8_9LACT</name>
<feature type="transmembrane region" description="Helical" evidence="1">
    <location>
        <begin position="827"/>
        <end position="845"/>
    </location>
</feature>
<dbReference type="EMBL" id="CP047616">
    <property type="protein sequence ID" value="QIW54094.1"/>
    <property type="molecule type" value="Genomic_DNA"/>
</dbReference>
<feature type="transmembrane region" description="Helical" evidence="1">
    <location>
        <begin position="317"/>
        <end position="333"/>
    </location>
</feature>
<dbReference type="PANTHER" id="PTHR38454">
    <property type="entry name" value="INTEGRAL MEMBRANE PROTEIN-RELATED"/>
    <property type="match status" value="1"/>
</dbReference>
<feature type="transmembrane region" description="Helical" evidence="1">
    <location>
        <begin position="12"/>
        <end position="34"/>
    </location>
</feature>
<organism evidence="3 4">
    <name type="scientific">Pseudolactococcus raffinolactis</name>
    <dbReference type="NCBI Taxonomy" id="1366"/>
    <lineage>
        <taxon>Bacteria</taxon>
        <taxon>Bacillati</taxon>
        <taxon>Bacillota</taxon>
        <taxon>Bacilli</taxon>
        <taxon>Lactobacillales</taxon>
        <taxon>Streptococcaceae</taxon>
        <taxon>Pseudolactococcus</taxon>
    </lineage>
</organism>
<evidence type="ECO:0000256" key="1">
    <source>
        <dbReference type="SAM" id="Phobius"/>
    </source>
</evidence>
<evidence type="ECO:0000313" key="3">
    <source>
        <dbReference type="EMBL" id="QIW58703.1"/>
    </source>
</evidence>
<protein>
    <submittedName>
        <fullName evidence="3">YfhO family protein</fullName>
    </submittedName>
</protein>
<feature type="transmembrane region" description="Helical" evidence="1">
    <location>
        <begin position="287"/>
        <end position="308"/>
    </location>
</feature>
<feature type="transmembrane region" description="Helical" evidence="1">
    <location>
        <begin position="402"/>
        <end position="423"/>
    </location>
</feature>
<keyword evidence="1" id="KW-1133">Transmembrane helix</keyword>
<feature type="transmembrane region" description="Helical" evidence="1">
    <location>
        <begin position="106"/>
        <end position="125"/>
    </location>
</feature>
<dbReference type="Proteomes" id="UP000501945">
    <property type="component" value="Chromosome"/>
</dbReference>
<dbReference type="EMBL" id="CP047628">
    <property type="protein sequence ID" value="QIW58703.1"/>
    <property type="molecule type" value="Genomic_DNA"/>
</dbReference>
<sequence length="859" mass="97149">MLAFIKKNKIALICSFFIPLLIMLLNFALIGIYWGSDKTVLAGDAYHQYVAFHALFSDILHHGSGFFYTFTSGLGLNFLSFSSYYLGSLLMPLTYFFNASNMPDGLYLLTLLKFGLIGLSGFVAFKNMYRALSNWLIISLSSAYALMSFIVNQSEIIMWLDVFIWLPLIICGLHSMMAQGKRRLYYVSLTLLFIQNYYFGFMMALFLIGYFLVRLSFDGWSWRKTLDFAITSLLAGCTSLIMILPMYLDLKANGESFTKITELFTEKSWYFDVFAKNFVASYDTTQYGAVPTIYIGLLPLLLATLFFVTKSIRLRTKFAYLALLSFIIASFYLRPLDLFWQGMHTPNMFLHRYSFVFSLLVILMAAETLTRLSEIRLRWLGFTIFALSAGFVATAVSRHYAYIKGLNLSLTLLFALAYLIIIIANRKKWLLPNAFPIFIAIFMIFELGINGYYQLNGISEEWHYASRTSYDDHTKKIQPAAKAIAKDTDFYRMDETKPDTANDGMKYGYKSLGQFSSVRNRKSSATLNLLGFQSTGTNLNLRYPLNTLLMDSVFNIRYNLNTTQPDKYGFIPSNPALPNLTQNSYVLPPAIFVENGYKDVKLTEKNILANQTKFVNQLSGTDTTFFEQFYIDKETTTGTITGGKGRVTLTQKGSDDITLSYTVTAPAGGQAYLKLSDVTYQNTEAEYVKVSINGRTTFINTNDTGAFINLGYFEQATQVAITLTFPENRYVNFDTTEFWTMLDSTYTATIHKLKSNQVTAKAIKNGLEATVSANTNGDLFLTLPYDKGWAAKVDGKPVKIKQAQTGFMTVPISKGTHTVKLTFIPQGLKLGSLCFALALISFIYYDRYSKKHIRQGKLG</sequence>